<dbReference type="OrthoDB" id="445007at2759"/>
<dbReference type="Pfam" id="PF05721">
    <property type="entry name" value="PhyH"/>
    <property type="match status" value="1"/>
</dbReference>
<dbReference type="SUPFAM" id="SSF51197">
    <property type="entry name" value="Clavaminate synthase-like"/>
    <property type="match status" value="1"/>
</dbReference>
<evidence type="ECO:0000256" key="1">
    <source>
        <dbReference type="ARBA" id="ARBA00001962"/>
    </source>
</evidence>
<reference evidence="2" key="1">
    <citation type="submission" date="2020-06" db="EMBL/GenBank/DDBJ databases">
        <title>Draft genome of Bugula neritina, a colonial animal packing powerful symbionts and potential medicines.</title>
        <authorList>
            <person name="Rayko M."/>
        </authorList>
    </citation>
    <scope>NUCLEOTIDE SEQUENCE [LARGE SCALE GENOMIC DNA]</scope>
    <source>
        <strain evidence="2">Kwan_BN1</strain>
    </source>
</reference>
<dbReference type="AlphaFoldDB" id="A0A7J7KQL3"/>
<evidence type="ECO:0008006" key="4">
    <source>
        <dbReference type="Google" id="ProtNLM"/>
    </source>
</evidence>
<sequence>MADKSLAIEDDVLDKWLNSLDIAAVKKSFSKQGYLKIEEIISEQCVKRYASLYDKLLSGDIDTSVHRHDLGSHVGVAKGRENITQIMWPSHYAPELRQSTLYRKLELLAQSVLGEDMSFDFDMMISKPPGSDVETPWHQDESYWLDMSDKRAISFWVALQDVNVDNGCMWFVPGSHLQPLRRHWKVKDGHHINQCECSEDEGRPEPLPAGGCTGHHGRTLHYTRGNKSNSCRRALIVNFRPTSMVQYERDHQYDHGLSGLENIIQQVE</sequence>
<proteinExistence type="predicted"/>
<dbReference type="InterPro" id="IPR008775">
    <property type="entry name" value="Phytyl_CoA_dOase-like"/>
</dbReference>
<name>A0A7J7KQL3_BUGNE</name>
<dbReference type="PANTHER" id="PTHR20883">
    <property type="entry name" value="PHYTANOYL-COA DIOXYGENASE DOMAIN CONTAINING 1"/>
    <property type="match status" value="1"/>
</dbReference>
<keyword evidence="3" id="KW-1185">Reference proteome</keyword>
<comment type="cofactor">
    <cofactor evidence="1">
        <name>Fe cation</name>
        <dbReference type="ChEBI" id="CHEBI:24875"/>
    </cofactor>
</comment>
<evidence type="ECO:0000313" key="2">
    <source>
        <dbReference type="EMBL" id="KAF6040353.1"/>
    </source>
</evidence>
<comment type="caution">
    <text evidence="2">The sequence shown here is derived from an EMBL/GenBank/DDBJ whole genome shotgun (WGS) entry which is preliminary data.</text>
</comment>
<organism evidence="2 3">
    <name type="scientific">Bugula neritina</name>
    <name type="common">Brown bryozoan</name>
    <name type="synonym">Sertularia neritina</name>
    <dbReference type="NCBI Taxonomy" id="10212"/>
    <lineage>
        <taxon>Eukaryota</taxon>
        <taxon>Metazoa</taxon>
        <taxon>Spiralia</taxon>
        <taxon>Lophotrochozoa</taxon>
        <taxon>Bryozoa</taxon>
        <taxon>Gymnolaemata</taxon>
        <taxon>Cheilostomatida</taxon>
        <taxon>Flustrina</taxon>
        <taxon>Buguloidea</taxon>
        <taxon>Bugulidae</taxon>
        <taxon>Bugula</taxon>
    </lineage>
</organism>
<protein>
    <recommendedName>
        <fullName evidence="4">Phytanoyl-CoA dioxygenase</fullName>
    </recommendedName>
</protein>
<gene>
    <name evidence="2" type="ORF">EB796_001341</name>
</gene>
<evidence type="ECO:0000313" key="3">
    <source>
        <dbReference type="Proteomes" id="UP000593567"/>
    </source>
</evidence>
<dbReference type="Proteomes" id="UP000593567">
    <property type="component" value="Unassembled WGS sequence"/>
</dbReference>
<dbReference type="Gene3D" id="2.60.120.620">
    <property type="entry name" value="q2cbj1_9rhob like domain"/>
    <property type="match status" value="1"/>
</dbReference>
<dbReference type="PANTHER" id="PTHR20883:SF46">
    <property type="entry name" value="PHYTANOYL-COA HYDROXYLASE"/>
    <property type="match status" value="1"/>
</dbReference>
<dbReference type="EMBL" id="VXIV02000154">
    <property type="protein sequence ID" value="KAF6040353.1"/>
    <property type="molecule type" value="Genomic_DNA"/>
</dbReference>
<accession>A0A7J7KQL3</accession>